<feature type="compositionally biased region" description="Basic and acidic residues" evidence="1">
    <location>
        <begin position="1"/>
        <end position="16"/>
    </location>
</feature>
<evidence type="ECO:0000256" key="1">
    <source>
        <dbReference type="SAM" id="MobiDB-lite"/>
    </source>
</evidence>
<reference evidence="2" key="1">
    <citation type="journal article" date="2015" name="Nature">
        <title>Complex archaea that bridge the gap between prokaryotes and eukaryotes.</title>
        <authorList>
            <person name="Spang A."/>
            <person name="Saw J.H."/>
            <person name="Jorgensen S.L."/>
            <person name="Zaremba-Niedzwiedzka K."/>
            <person name="Martijn J."/>
            <person name="Lind A.E."/>
            <person name="van Eijk R."/>
            <person name="Schleper C."/>
            <person name="Guy L."/>
            <person name="Ettema T.J."/>
        </authorList>
    </citation>
    <scope>NUCLEOTIDE SEQUENCE</scope>
</reference>
<organism evidence="2">
    <name type="scientific">marine sediment metagenome</name>
    <dbReference type="NCBI Taxonomy" id="412755"/>
    <lineage>
        <taxon>unclassified sequences</taxon>
        <taxon>metagenomes</taxon>
        <taxon>ecological metagenomes</taxon>
    </lineage>
</organism>
<name>A0A0F9F0Y3_9ZZZZ</name>
<comment type="caution">
    <text evidence="2">The sequence shown here is derived from an EMBL/GenBank/DDBJ whole genome shotgun (WGS) entry which is preliminary data.</text>
</comment>
<dbReference type="EMBL" id="LAZR01023002">
    <property type="protein sequence ID" value="KKL79979.1"/>
    <property type="molecule type" value="Genomic_DNA"/>
</dbReference>
<dbReference type="AlphaFoldDB" id="A0A0F9F0Y3"/>
<evidence type="ECO:0000313" key="2">
    <source>
        <dbReference type="EMBL" id="KKL79979.1"/>
    </source>
</evidence>
<accession>A0A0F9F0Y3</accession>
<protein>
    <submittedName>
        <fullName evidence="2">Uncharacterized protein</fullName>
    </submittedName>
</protein>
<sequence>MGNSAEDKLEKADRLNARATKIRKRDPESARDLDSLARSNRRTAIKQMRRKPPSRKQKDRVVL</sequence>
<gene>
    <name evidence="2" type="ORF">LCGC14_2009360</name>
</gene>
<proteinExistence type="predicted"/>
<feature type="compositionally biased region" description="Basic and acidic residues" evidence="1">
    <location>
        <begin position="25"/>
        <end position="35"/>
    </location>
</feature>
<feature type="compositionally biased region" description="Basic residues" evidence="1">
    <location>
        <begin position="39"/>
        <end position="63"/>
    </location>
</feature>
<feature type="region of interest" description="Disordered" evidence="1">
    <location>
        <begin position="1"/>
        <end position="63"/>
    </location>
</feature>